<dbReference type="Gene3D" id="3.40.50.300">
    <property type="entry name" value="P-loop containing nucleotide triphosphate hydrolases"/>
    <property type="match status" value="1"/>
</dbReference>
<dbReference type="STRING" id="329046.A0A1Y2AMT5"/>
<accession>A0A1Y2AMT5</accession>
<keyword evidence="2" id="KW-1185">Reference proteome</keyword>
<dbReference type="InterPro" id="IPR027417">
    <property type="entry name" value="P-loop_NTPase"/>
</dbReference>
<name>A0A1Y2AMT5_9FUNG</name>
<proteinExistence type="predicted"/>
<feature type="non-terminal residue" evidence="1">
    <location>
        <position position="87"/>
    </location>
</feature>
<sequence>HLPHDLRNDLGLIHFPARLNVALTRAQALLVVVGDPKTLCLDPLWTAVLSFSYRNRCWKGVEVPESILNSLDIKGAVEGELGALEKA</sequence>
<organism evidence="1 2">
    <name type="scientific">Rhizoclosmatium globosum</name>
    <dbReference type="NCBI Taxonomy" id="329046"/>
    <lineage>
        <taxon>Eukaryota</taxon>
        <taxon>Fungi</taxon>
        <taxon>Fungi incertae sedis</taxon>
        <taxon>Chytridiomycota</taxon>
        <taxon>Chytridiomycota incertae sedis</taxon>
        <taxon>Chytridiomycetes</taxon>
        <taxon>Chytridiales</taxon>
        <taxon>Chytriomycetaceae</taxon>
        <taxon>Rhizoclosmatium</taxon>
    </lineage>
</organism>
<gene>
    <name evidence="1" type="ORF">BCR33DRAFT_639204</name>
</gene>
<feature type="non-terminal residue" evidence="1">
    <location>
        <position position="1"/>
    </location>
</feature>
<reference evidence="1 2" key="1">
    <citation type="submission" date="2016-07" db="EMBL/GenBank/DDBJ databases">
        <title>Pervasive Adenine N6-methylation of Active Genes in Fungi.</title>
        <authorList>
            <consortium name="DOE Joint Genome Institute"/>
            <person name="Mondo S.J."/>
            <person name="Dannebaum R.O."/>
            <person name="Kuo R.C."/>
            <person name="Labutti K."/>
            <person name="Haridas S."/>
            <person name="Kuo A."/>
            <person name="Salamov A."/>
            <person name="Ahrendt S.R."/>
            <person name="Lipzen A."/>
            <person name="Sullivan W."/>
            <person name="Andreopoulos W.B."/>
            <person name="Clum A."/>
            <person name="Lindquist E."/>
            <person name="Daum C."/>
            <person name="Ramamoorthy G.K."/>
            <person name="Gryganskyi A."/>
            <person name="Culley D."/>
            <person name="Magnuson J.K."/>
            <person name="James T.Y."/>
            <person name="O'Malley M.A."/>
            <person name="Stajich J.E."/>
            <person name="Spatafora J.W."/>
            <person name="Visel A."/>
            <person name="Grigoriev I.V."/>
        </authorList>
    </citation>
    <scope>NUCLEOTIDE SEQUENCE [LARGE SCALE GENOMIC DNA]</scope>
    <source>
        <strain evidence="1 2">JEL800</strain>
    </source>
</reference>
<dbReference type="EMBL" id="MCGO01000163">
    <property type="protein sequence ID" value="ORY23255.1"/>
    <property type="molecule type" value="Genomic_DNA"/>
</dbReference>
<evidence type="ECO:0008006" key="3">
    <source>
        <dbReference type="Google" id="ProtNLM"/>
    </source>
</evidence>
<protein>
    <recommendedName>
        <fullName evidence="3">RNA helicase</fullName>
    </recommendedName>
</protein>
<dbReference type="Proteomes" id="UP000193642">
    <property type="component" value="Unassembled WGS sequence"/>
</dbReference>
<dbReference type="OrthoDB" id="6513042at2759"/>
<comment type="caution">
    <text evidence="1">The sequence shown here is derived from an EMBL/GenBank/DDBJ whole genome shotgun (WGS) entry which is preliminary data.</text>
</comment>
<evidence type="ECO:0000313" key="2">
    <source>
        <dbReference type="Proteomes" id="UP000193642"/>
    </source>
</evidence>
<evidence type="ECO:0000313" key="1">
    <source>
        <dbReference type="EMBL" id="ORY23255.1"/>
    </source>
</evidence>
<dbReference type="AlphaFoldDB" id="A0A1Y2AMT5"/>